<dbReference type="InterPro" id="IPR013785">
    <property type="entry name" value="Aldolase_TIM"/>
</dbReference>
<dbReference type="EMBL" id="JACHMM010000001">
    <property type="protein sequence ID" value="MBB5791754.1"/>
    <property type="molecule type" value="Genomic_DNA"/>
</dbReference>
<evidence type="ECO:0000313" key="3">
    <source>
        <dbReference type="Proteomes" id="UP000542813"/>
    </source>
</evidence>
<gene>
    <name evidence="2" type="ORF">HD601_006329</name>
</gene>
<dbReference type="Gene3D" id="3.20.20.70">
    <property type="entry name" value="Aldolase class I"/>
    <property type="match status" value="1"/>
</dbReference>
<dbReference type="Proteomes" id="UP000542813">
    <property type="component" value="Unassembled WGS sequence"/>
</dbReference>
<keyword evidence="3" id="KW-1185">Reference proteome</keyword>
<dbReference type="SUPFAM" id="SSF51569">
    <property type="entry name" value="Aldolase"/>
    <property type="match status" value="1"/>
</dbReference>
<dbReference type="AlphaFoldDB" id="A0A7W9GXU2"/>
<evidence type="ECO:0000259" key="1">
    <source>
        <dbReference type="Pfam" id="PF22649"/>
    </source>
</evidence>
<dbReference type="InterPro" id="IPR054574">
    <property type="entry name" value="Cgl0159_dom"/>
</dbReference>
<protein>
    <recommendedName>
        <fullName evidence="1">Cgl0159-like domain-containing protein</fullName>
    </recommendedName>
</protein>
<name>A0A7W9GXU2_9ACTN</name>
<sequence>MSADRLRTIVDTRIHRPSAIAEAAARRRRPDGLLGPTGKLMVIAADHPARGALRAGPDALAMADRGELLDRLVVALERPGVNGVLATADVLEDLLLLGALDGKVVVGSMNRGGLAGTVFEVDDRFTGYDAAGIAAMGFEMGKMLLRIDPDDPATAPALEACARAVDSLAVRHTIALVEPFISHRDATGRLRNDLSTEAVIRSVTVAAGLGNTSAYTWLKLPVVDDDPAGMERVLAASTLPAVLLGGEVPEDPDAAFRQWEKVLRLPTALGLVVGRTLLYPPDGDVAAAVDTAVSLL</sequence>
<dbReference type="Pfam" id="PF22649">
    <property type="entry name" value="Cgl0159"/>
    <property type="match status" value="1"/>
</dbReference>
<accession>A0A7W9GXU2</accession>
<comment type="caution">
    <text evidence="2">The sequence shown here is derived from an EMBL/GenBank/DDBJ whole genome shotgun (WGS) entry which is preliminary data.</text>
</comment>
<dbReference type="RefSeq" id="WP_184828776.1">
    <property type="nucleotide sequence ID" value="NZ_JACHMM010000001.1"/>
</dbReference>
<evidence type="ECO:0000313" key="2">
    <source>
        <dbReference type="EMBL" id="MBB5791754.1"/>
    </source>
</evidence>
<reference evidence="2 3" key="1">
    <citation type="submission" date="2020-08" db="EMBL/GenBank/DDBJ databases">
        <title>Sequencing the genomes of 1000 actinobacteria strains.</title>
        <authorList>
            <person name="Klenk H.-P."/>
        </authorList>
    </citation>
    <scope>NUCLEOTIDE SEQUENCE [LARGE SCALE GENOMIC DNA]</scope>
    <source>
        <strain evidence="2 3">DSM 102122</strain>
    </source>
</reference>
<proteinExistence type="predicted"/>
<feature type="domain" description="Cgl0159-like" evidence="1">
    <location>
        <begin position="38"/>
        <end position="293"/>
    </location>
</feature>
<organism evidence="2 3">
    <name type="scientific">Jiangella mangrovi</name>
    <dbReference type="NCBI Taxonomy" id="1524084"/>
    <lineage>
        <taxon>Bacteria</taxon>
        <taxon>Bacillati</taxon>
        <taxon>Actinomycetota</taxon>
        <taxon>Actinomycetes</taxon>
        <taxon>Jiangellales</taxon>
        <taxon>Jiangellaceae</taxon>
        <taxon>Jiangella</taxon>
    </lineage>
</organism>